<reference evidence="2" key="1">
    <citation type="journal article" date="2014" name="Front. Microbiol.">
        <title>High frequency of phylogenetically diverse reductive dehalogenase-homologous genes in deep subseafloor sedimentary metagenomes.</title>
        <authorList>
            <person name="Kawai M."/>
            <person name="Futagami T."/>
            <person name="Toyoda A."/>
            <person name="Takaki Y."/>
            <person name="Nishi S."/>
            <person name="Hori S."/>
            <person name="Arai W."/>
            <person name="Tsubouchi T."/>
            <person name="Morono Y."/>
            <person name="Uchiyama I."/>
            <person name="Ito T."/>
            <person name="Fujiyama A."/>
            <person name="Inagaki F."/>
            <person name="Takami H."/>
        </authorList>
    </citation>
    <scope>NUCLEOTIDE SEQUENCE</scope>
    <source>
        <strain evidence="2">Expedition CK06-06</strain>
    </source>
</reference>
<evidence type="ECO:0000256" key="1">
    <source>
        <dbReference type="ARBA" id="ARBA00023172"/>
    </source>
</evidence>
<feature type="non-terminal residue" evidence="2">
    <location>
        <position position="130"/>
    </location>
</feature>
<dbReference type="EMBL" id="BARW01040044">
    <property type="protein sequence ID" value="GAJ24193.1"/>
    <property type="molecule type" value="Genomic_DNA"/>
</dbReference>
<dbReference type="InterPro" id="IPR013762">
    <property type="entry name" value="Integrase-like_cat_sf"/>
</dbReference>
<evidence type="ECO:0000313" key="2">
    <source>
        <dbReference type="EMBL" id="GAJ24193.1"/>
    </source>
</evidence>
<dbReference type="GO" id="GO:0003677">
    <property type="term" value="F:DNA binding"/>
    <property type="evidence" value="ECO:0007669"/>
    <property type="project" value="InterPro"/>
</dbReference>
<name>X1V354_9ZZZZ</name>
<keyword evidence="1" id="KW-0233">DNA recombination</keyword>
<organism evidence="2">
    <name type="scientific">marine sediment metagenome</name>
    <dbReference type="NCBI Taxonomy" id="412755"/>
    <lineage>
        <taxon>unclassified sequences</taxon>
        <taxon>metagenomes</taxon>
        <taxon>ecological metagenomes</taxon>
    </lineage>
</organism>
<dbReference type="InterPro" id="IPR011010">
    <property type="entry name" value="DNA_brk_join_enz"/>
</dbReference>
<dbReference type="SUPFAM" id="SSF56349">
    <property type="entry name" value="DNA breaking-rejoining enzymes"/>
    <property type="match status" value="1"/>
</dbReference>
<evidence type="ECO:0008006" key="3">
    <source>
        <dbReference type="Google" id="ProtNLM"/>
    </source>
</evidence>
<dbReference type="AlphaFoldDB" id="X1V354"/>
<accession>X1V354</accession>
<proteinExistence type="predicted"/>
<sequence>VKHGRQRYHLVPQEIKAHLERHDFDKPYSLTGMSGYFWRIVNKSGLSALQEYRIGWHSLRRALLTALVEAGINVFSVRAFMRWKGTVAEASELAMPARYFGNTLVTVDGQQSVVQEAKGDEDIFEKHPFR</sequence>
<gene>
    <name evidence="2" type="ORF">S12H4_60716</name>
</gene>
<feature type="non-terminal residue" evidence="2">
    <location>
        <position position="1"/>
    </location>
</feature>
<dbReference type="Gene3D" id="1.10.443.10">
    <property type="entry name" value="Intergrase catalytic core"/>
    <property type="match status" value="1"/>
</dbReference>
<dbReference type="GO" id="GO:0006310">
    <property type="term" value="P:DNA recombination"/>
    <property type="evidence" value="ECO:0007669"/>
    <property type="project" value="UniProtKB-KW"/>
</dbReference>
<protein>
    <recommendedName>
        <fullName evidence="3">Tyr recombinase domain-containing protein</fullName>
    </recommendedName>
</protein>
<comment type="caution">
    <text evidence="2">The sequence shown here is derived from an EMBL/GenBank/DDBJ whole genome shotgun (WGS) entry which is preliminary data.</text>
</comment>
<dbReference type="GO" id="GO:0015074">
    <property type="term" value="P:DNA integration"/>
    <property type="evidence" value="ECO:0007669"/>
    <property type="project" value="InterPro"/>
</dbReference>